<dbReference type="PANTHER" id="PTHR42850:SF7">
    <property type="entry name" value="BIS(5'-NUCLEOSYL)-TETRAPHOSPHATASE PRPE [ASYMMETRICAL]"/>
    <property type="match status" value="1"/>
</dbReference>
<dbReference type="RefSeq" id="WP_380604367.1">
    <property type="nucleotide sequence ID" value="NZ_JBHSDU010000015.1"/>
</dbReference>
<feature type="region of interest" description="Disordered" evidence="1">
    <location>
        <begin position="351"/>
        <end position="370"/>
    </location>
</feature>
<dbReference type="InterPro" id="IPR050126">
    <property type="entry name" value="Ap4A_hydrolase"/>
</dbReference>
<accession>A0ABV8T1F9</accession>
<comment type="caution">
    <text evidence="3">The sequence shown here is derived from an EMBL/GenBank/DDBJ whole genome shotgun (WGS) entry which is preliminary data.</text>
</comment>
<gene>
    <name evidence="3" type="ORF">ACFPN2_32105</name>
</gene>
<sequence length="370" mass="41651">MPSPRSRRAKAKPARRKTPQPLTKAGYDIIGDVHGCHLELTGLLKQMGYSRRAGVWRHKQRKAVFVGDLVDRGPAIRETLETVAAMVDAGSAHCILGNHERDFIYYYMNRGDGKPIREHSKVRKKQLRETHRQLSVEEGLIAHWVRWLRKLPLVFEAPGLRVVHAAWNQNAIEYWRDKNLNDKSLYMELSDHKSKPSAYLDRLLFGPWLTYEKDGKEKTSRVRWYATPDQLAGTTVWHGSFRRHAKLSRREMTDQEKSLLWGYPADAPPLFTGHQSLALDAKLKPMRANLACVDYSAVYGGRLCAYRWSGEKVLKASSFVAVPAHPKTQAAIKKNKEIEAARQAEKTAKAKQAAAAAAQEAAPASPAASG</sequence>
<dbReference type="InterPro" id="IPR029052">
    <property type="entry name" value="Metallo-depent_PP-like"/>
</dbReference>
<dbReference type="SUPFAM" id="SSF56300">
    <property type="entry name" value="Metallo-dependent phosphatases"/>
    <property type="match status" value="1"/>
</dbReference>
<proteinExistence type="predicted"/>
<keyword evidence="4" id="KW-1185">Reference proteome</keyword>
<dbReference type="Gene3D" id="3.60.21.10">
    <property type="match status" value="1"/>
</dbReference>
<feature type="compositionally biased region" description="Basic residues" evidence="1">
    <location>
        <begin position="1"/>
        <end position="18"/>
    </location>
</feature>
<protein>
    <submittedName>
        <fullName evidence="3">Metallophosphoesterase</fullName>
    </submittedName>
</protein>
<evidence type="ECO:0000256" key="1">
    <source>
        <dbReference type="SAM" id="MobiDB-lite"/>
    </source>
</evidence>
<feature type="region of interest" description="Disordered" evidence="1">
    <location>
        <begin position="1"/>
        <end position="22"/>
    </location>
</feature>
<reference evidence="4" key="1">
    <citation type="journal article" date="2019" name="Int. J. Syst. Evol. Microbiol.">
        <title>The Global Catalogue of Microorganisms (GCM) 10K type strain sequencing project: providing services to taxonomists for standard genome sequencing and annotation.</title>
        <authorList>
            <consortium name="The Broad Institute Genomics Platform"/>
            <consortium name="The Broad Institute Genome Sequencing Center for Infectious Disease"/>
            <person name="Wu L."/>
            <person name="Ma J."/>
        </authorList>
    </citation>
    <scope>NUCLEOTIDE SEQUENCE [LARGE SCALE GENOMIC DNA]</scope>
    <source>
        <strain evidence="4">CGMCC 1.10759</strain>
    </source>
</reference>
<dbReference type="Pfam" id="PF00149">
    <property type="entry name" value="Metallophos"/>
    <property type="match status" value="1"/>
</dbReference>
<name>A0ABV8T1F9_9GAMM</name>
<dbReference type="PANTHER" id="PTHR42850">
    <property type="entry name" value="METALLOPHOSPHOESTERASE"/>
    <property type="match status" value="1"/>
</dbReference>
<dbReference type="InterPro" id="IPR004843">
    <property type="entry name" value="Calcineurin-like_PHP"/>
</dbReference>
<feature type="domain" description="Calcineurin-like phosphoesterase" evidence="2">
    <location>
        <begin position="29"/>
        <end position="113"/>
    </location>
</feature>
<dbReference type="EMBL" id="JBHSDU010000015">
    <property type="protein sequence ID" value="MFC4313761.1"/>
    <property type="molecule type" value="Genomic_DNA"/>
</dbReference>
<evidence type="ECO:0000313" key="4">
    <source>
        <dbReference type="Proteomes" id="UP001595904"/>
    </source>
</evidence>
<organism evidence="3 4">
    <name type="scientific">Steroidobacter flavus</name>
    <dbReference type="NCBI Taxonomy" id="1842136"/>
    <lineage>
        <taxon>Bacteria</taxon>
        <taxon>Pseudomonadati</taxon>
        <taxon>Pseudomonadota</taxon>
        <taxon>Gammaproteobacteria</taxon>
        <taxon>Steroidobacterales</taxon>
        <taxon>Steroidobacteraceae</taxon>
        <taxon>Steroidobacter</taxon>
    </lineage>
</organism>
<dbReference type="Proteomes" id="UP001595904">
    <property type="component" value="Unassembled WGS sequence"/>
</dbReference>
<evidence type="ECO:0000313" key="3">
    <source>
        <dbReference type="EMBL" id="MFC4313761.1"/>
    </source>
</evidence>
<evidence type="ECO:0000259" key="2">
    <source>
        <dbReference type="Pfam" id="PF00149"/>
    </source>
</evidence>